<organism evidence="1">
    <name type="scientific">Rhizobium sp. ZPR3</name>
    <dbReference type="NCBI Taxonomy" id="3158967"/>
    <lineage>
        <taxon>Bacteria</taxon>
        <taxon>Pseudomonadati</taxon>
        <taxon>Pseudomonadota</taxon>
        <taxon>Alphaproteobacteria</taxon>
        <taxon>Hyphomicrobiales</taxon>
        <taxon>Rhizobiaceae</taxon>
        <taxon>Rhizobium/Agrobacterium group</taxon>
        <taxon>Rhizobium</taxon>
    </lineage>
</organism>
<dbReference type="RefSeq" id="WP_349963342.1">
    <property type="nucleotide sequence ID" value="NZ_CP157965.1"/>
</dbReference>
<evidence type="ECO:0000313" key="1">
    <source>
        <dbReference type="EMBL" id="XBT98071.1"/>
    </source>
</evidence>
<geneLocation type="plasmid" evidence="1">
    <name>unnamed5</name>
</geneLocation>
<reference evidence="1" key="1">
    <citation type="submission" date="2024-06" db="EMBL/GenBank/DDBJ databases">
        <authorList>
            <person name="Li T."/>
            <person name="Gao R."/>
        </authorList>
    </citation>
    <scope>NUCLEOTIDE SEQUENCE</scope>
    <source>
        <strain evidence="1">ZPR3</strain>
        <plasmid evidence="1">unnamed5</plasmid>
    </source>
</reference>
<name>A0AAU7S6M7_9HYPH</name>
<keyword evidence="1" id="KW-0614">Plasmid</keyword>
<proteinExistence type="predicted"/>
<dbReference type="EMBL" id="CP157965">
    <property type="protein sequence ID" value="XBT98071.1"/>
    <property type="molecule type" value="Genomic_DNA"/>
</dbReference>
<dbReference type="AlphaFoldDB" id="A0AAU7S6M7"/>
<gene>
    <name evidence="1" type="ORF">ABM479_35780</name>
</gene>
<protein>
    <submittedName>
        <fullName evidence="1">Uncharacterized protein</fullName>
    </submittedName>
</protein>
<sequence>MIIVTPWQYADLHLLKILMNLTRFCARKSSIVRFWIRTPETAFGGRQYGDPPRNEPEVTNDLEFQVHCDAAGVRIAALHKFYLRIE</sequence>
<accession>A0AAU7S6M7</accession>